<dbReference type="AlphaFoldDB" id="A0A4Z1CKQ0"/>
<protein>
    <recommendedName>
        <fullName evidence="4">WXG100 family type VII secretion target</fullName>
    </recommendedName>
</protein>
<comment type="caution">
    <text evidence="2">The sequence shown here is derived from an EMBL/GenBank/DDBJ whole genome shotgun (WGS) entry which is preliminary data.</text>
</comment>
<keyword evidence="3" id="KW-1185">Reference proteome</keyword>
<evidence type="ECO:0000313" key="2">
    <source>
        <dbReference type="EMBL" id="TGN64890.1"/>
    </source>
</evidence>
<dbReference type="Proteomes" id="UP000297496">
    <property type="component" value="Unassembled WGS sequence"/>
</dbReference>
<accession>A0A4Z1CKQ0</accession>
<dbReference type="SUPFAM" id="SSF140453">
    <property type="entry name" value="EsxAB dimer-like"/>
    <property type="match status" value="1"/>
</dbReference>
<gene>
    <name evidence="2" type="ORF">EXE59_13645</name>
</gene>
<dbReference type="InterPro" id="IPR036689">
    <property type="entry name" value="ESAT-6-like_sf"/>
</dbReference>
<sequence>MSASGAVDVWQRINGWMAPLDGAIDAVMRPLVSPLADQFDWVTGDSAEVSATAERWRDMARRTRALSDSELNEALRTAAGWTGQASDAFERLAREFAQQIDAVAAEMDETAEYLLDASLEVKMAEDLVETIIRELIEWALITLVVSAALTVVTFGASAAAGGAAAAAQAAVAGSRVASALAKLARLLRAVADALKAVKAMKTLSREGILVKTILVKGMLIKPVVKGVTGLTGAPISESAESIIDGFADIAADEVDDQRRRDQGPRTPLRDRIEDPLRPITDHLPPPGPVDDAIDRLRDRVPAGPGE</sequence>
<dbReference type="OrthoDB" id="3777862at2"/>
<proteinExistence type="predicted"/>
<evidence type="ECO:0008006" key="4">
    <source>
        <dbReference type="Google" id="ProtNLM"/>
    </source>
</evidence>
<dbReference type="EMBL" id="SRRO01000001">
    <property type="protein sequence ID" value="TGN64890.1"/>
    <property type="molecule type" value="Genomic_DNA"/>
</dbReference>
<evidence type="ECO:0000313" key="3">
    <source>
        <dbReference type="Proteomes" id="UP000297496"/>
    </source>
</evidence>
<feature type="region of interest" description="Disordered" evidence="1">
    <location>
        <begin position="253"/>
        <end position="306"/>
    </location>
</feature>
<dbReference type="RefSeq" id="WP_135839395.1">
    <property type="nucleotide sequence ID" value="NZ_SRRO01000001.1"/>
</dbReference>
<reference evidence="2 3" key="1">
    <citation type="submission" date="2019-04" db="EMBL/GenBank/DDBJ databases">
        <title>Three New Species of Nocardioides, Nocardioides euryhalodurans sp. nov., Nocardioides seonyuensis sp. nov. and Nocardioides eburneoflavus sp. nov. Isolated from Soil.</title>
        <authorList>
            <person name="Roh S.G."/>
            <person name="Lee C."/>
            <person name="Kim M.-K."/>
            <person name="Kim S.B."/>
        </authorList>
    </citation>
    <scope>NUCLEOTIDE SEQUENCE [LARGE SCALE GENOMIC DNA]</scope>
    <source>
        <strain evidence="2 3">MMS17-SY213</strain>
    </source>
</reference>
<evidence type="ECO:0000256" key="1">
    <source>
        <dbReference type="SAM" id="MobiDB-lite"/>
    </source>
</evidence>
<feature type="compositionally biased region" description="Basic and acidic residues" evidence="1">
    <location>
        <begin position="256"/>
        <end position="280"/>
    </location>
</feature>
<organism evidence="2 3">
    <name type="scientific">Nocardioides eburneiflavus</name>
    <dbReference type="NCBI Taxonomy" id="2518372"/>
    <lineage>
        <taxon>Bacteria</taxon>
        <taxon>Bacillati</taxon>
        <taxon>Actinomycetota</taxon>
        <taxon>Actinomycetes</taxon>
        <taxon>Propionibacteriales</taxon>
        <taxon>Nocardioidaceae</taxon>
        <taxon>Nocardioides</taxon>
    </lineage>
</organism>
<dbReference type="Gene3D" id="1.10.287.1060">
    <property type="entry name" value="ESAT-6-like"/>
    <property type="match status" value="1"/>
</dbReference>
<name>A0A4Z1CKQ0_9ACTN</name>